<dbReference type="OrthoDB" id="11650at2157"/>
<dbReference type="Proteomes" id="UP000058925">
    <property type="component" value="Chromosome"/>
</dbReference>
<protein>
    <submittedName>
        <fullName evidence="1">Uncharacterized protein</fullName>
    </submittedName>
</protein>
<reference evidence="2" key="1">
    <citation type="submission" date="2015-10" db="EMBL/GenBank/DDBJ databases">
        <title>Niche specialization of a soil ammonia-oxidizing archaeon, Candidatus Nitrosocosmicus oleophilus.</title>
        <authorList>
            <person name="Jung M.-Y."/>
            <person name="Rhee S.-K."/>
        </authorList>
    </citation>
    <scope>NUCLEOTIDE SEQUENCE [LARGE SCALE GENOMIC DNA]</scope>
    <source>
        <strain evidence="2">MY3</strain>
    </source>
</reference>
<dbReference type="KEGG" id="taa:NMY3_01729"/>
<dbReference type="AlphaFoldDB" id="A0A654M8U5"/>
<name>A0A654M8U5_9ARCH</name>
<evidence type="ECO:0000313" key="2">
    <source>
        <dbReference type="Proteomes" id="UP000058925"/>
    </source>
</evidence>
<evidence type="ECO:0000313" key="1">
    <source>
        <dbReference type="EMBL" id="ALI35932.1"/>
    </source>
</evidence>
<dbReference type="RefSeq" id="WP_196818298.1">
    <property type="nucleotide sequence ID" value="NZ_CP012850.1"/>
</dbReference>
<dbReference type="EMBL" id="CP012850">
    <property type="protein sequence ID" value="ALI35932.1"/>
    <property type="molecule type" value="Genomic_DNA"/>
</dbReference>
<keyword evidence="2" id="KW-1185">Reference proteome</keyword>
<gene>
    <name evidence="1" type="ORF">NMY3_01729</name>
</gene>
<organism evidence="1 2">
    <name type="scientific">Candidatus Nitrosocosmicus oleophilus</name>
    <dbReference type="NCBI Taxonomy" id="1353260"/>
    <lineage>
        <taxon>Archaea</taxon>
        <taxon>Nitrososphaerota</taxon>
        <taxon>Nitrososphaeria</taxon>
        <taxon>Nitrososphaerales</taxon>
        <taxon>Nitrososphaeraceae</taxon>
        <taxon>Candidatus Nitrosocosmicus</taxon>
    </lineage>
</organism>
<proteinExistence type="predicted"/>
<dbReference type="GeneID" id="60421739"/>
<accession>A0A654M8U5</accession>
<sequence>MNSTLKNNIAYELYKLCSVEMPEKATWSIDELYEHVCNPSSEEKSFTLEGLRNELKSLEGKGAVILVDGYNSINLVGPKLSELFDSRIS</sequence>